<dbReference type="RefSeq" id="WP_022160909.1">
    <property type="nucleotide sequence ID" value="NZ_JADMUD010000003.1"/>
</dbReference>
<dbReference type="Proteomes" id="UP001199750">
    <property type="component" value="Unassembled WGS sequence"/>
</dbReference>
<proteinExistence type="predicted"/>
<accession>A0AAW5CDL3</accession>
<evidence type="ECO:0000313" key="1">
    <source>
        <dbReference type="EMBL" id="MCG4959025.1"/>
    </source>
</evidence>
<evidence type="ECO:0000313" key="2">
    <source>
        <dbReference type="Proteomes" id="UP001199750"/>
    </source>
</evidence>
<dbReference type="Gene3D" id="1.20.120.330">
    <property type="entry name" value="Nucleotidyltransferases domain 2"/>
    <property type="match status" value="1"/>
</dbReference>
<name>A0AAW5CDL3_9BACT</name>
<dbReference type="AlphaFoldDB" id="A0AAW5CDL3"/>
<dbReference type="EMBL" id="JAKNDN010000006">
    <property type="protein sequence ID" value="MCG4959025.1"/>
    <property type="molecule type" value="Genomic_DNA"/>
</dbReference>
<evidence type="ECO:0008006" key="3">
    <source>
        <dbReference type="Google" id="ProtNLM"/>
    </source>
</evidence>
<protein>
    <recommendedName>
        <fullName evidence="3">Nucleotidyltransferase domain-containing protein</fullName>
    </recommendedName>
</protein>
<gene>
    <name evidence="1" type="ORF">L0P03_04020</name>
</gene>
<comment type="caution">
    <text evidence="1">The sequence shown here is derived from an EMBL/GenBank/DDBJ whole genome shotgun (WGS) entry which is preliminary data.</text>
</comment>
<organism evidence="1 2">
    <name type="scientific">Odoribacter splanchnicus</name>
    <dbReference type="NCBI Taxonomy" id="28118"/>
    <lineage>
        <taxon>Bacteria</taxon>
        <taxon>Pseudomonadati</taxon>
        <taxon>Bacteroidota</taxon>
        <taxon>Bacteroidia</taxon>
        <taxon>Bacteroidales</taxon>
        <taxon>Odoribacteraceae</taxon>
        <taxon>Odoribacter</taxon>
    </lineage>
</organism>
<sequence>MKTIPMVPACQNMEELHKLTDLICEYIHPQMVILFGYYAGMDFHNALKGYEILVIMEEKPTLTVRELVGYLKTHYPLDNRKEKNLSLHIFTAEFIHHRTSLSYFFYAIRKEGILLYESENCILKESVAYKPTRSYQQIVGLSDQCLALGRAFLQDAQRHIDGGIPRLAAYYLYQAVVQFLRAGNMVHYGFLAEGREDLVTTYLKIRYCTKEIAALWYGDGQLAEWTLFGRLQSFSYKTRFSYPYTVNSDLLTRCLTFTCKTEKVIKKFCKERIKFLETLSKSRENSQEEKSDLSKE</sequence>
<reference evidence="1" key="1">
    <citation type="submission" date="2022-01" db="EMBL/GenBank/DDBJ databases">
        <title>Collection of gut derived symbiotic bacterial strains cultured from healthy donors.</title>
        <authorList>
            <person name="Lin H."/>
            <person name="Kohout C."/>
            <person name="Waligurski E."/>
            <person name="Pamer E.G."/>
        </authorList>
    </citation>
    <scope>NUCLEOTIDE SEQUENCE</scope>
    <source>
        <strain evidence="1">DFI.1.149</strain>
    </source>
</reference>